<evidence type="ECO:0000313" key="1">
    <source>
        <dbReference type="EMBL" id="MBI6874047.1"/>
    </source>
</evidence>
<gene>
    <name evidence="1" type="ORF">I6U51_15285</name>
</gene>
<protein>
    <submittedName>
        <fullName evidence="1">Uncharacterized protein</fullName>
    </submittedName>
</protein>
<accession>A0A934M4A3</accession>
<sequence>MLFNTDISIALKNFQGFYDLETFSIFETNKISESFTSLEIKNCNKMISFKVRCPHCGKYHSYKYSINEFIKKDLIVGGCEILGFPLFYMGDYNKVNKRVSRYNNINKQLYAMI</sequence>
<reference evidence="1" key="1">
    <citation type="submission" date="2020-12" db="EMBL/GenBank/DDBJ databases">
        <title>Clostridium thailandense sp. nov., a novel acetogenic bacterium isolated from peat land soil in Thailand.</title>
        <authorList>
            <person name="Chaikitkaew S."/>
            <person name="Birkeland N.K."/>
        </authorList>
    </citation>
    <scope>NUCLEOTIDE SEQUENCE</scope>
    <source>
        <strain evidence="1">DSM 17425</strain>
    </source>
</reference>
<keyword evidence="2" id="KW-1185">Reference proteome</keyword>
<dbReference type="RefSeq" id="WP_211143456.1">
    <property type="nucleotide sequence ID" value="NZ_JAEEGB010000017.1"/>
</dbReference>
<dbReference type="AlphaFoldDB" id="A0A934M4A3"/>
<dbReference type="EMBL" id="JAEEGB010000017">
    <property type="protein sequence ID" value="MBI6874047.1"/>
    <property type="molecule type" value="Genomic_DNA"/>
</dbReference>
<proteinExistence type="predicted"/>
<organism evidence="1 2">
    <name type="scientific">Clostridium aciditolerans</name>
    <dbReference type="NCBI Taxonomy" id="339861"/>
    <lineage>
        <taxon>Bacteria</taxon>
        <taxon>Bacillati</taxon>
        <taxon>Bacillota</taxon>
        <taxon>Clostridia</taxon>
        <taxon>Eubacteriales</taxon>
        <taxon>Clostridiaceae</taxon>
        <taxon>Clostridium</taxon>
    </lineage>
</organism>
<dbReference type="Proteomes" id="UP000622687">
    <property type="component" value="Unassembled WGS sequence"/>
</dbReference>
<evidence type="ECO:0000313" key="2">
    <source>
        <dbReference type="Proteomes" id="UP000622687"/>
    </source>
</evidence>
<comment type="caution">
    <text evidence="1">The sequence shown here is derived from an EMBL/GenBank/DDBJ whole genome shotgun (WGS) entry which is preliminary data.</text>
</comment>
<name>A0A934M4A3_9CLOT</name>